<dbReference type="AlphaFoldDB" id="A0AAN9END1"/>
<evidence type="ECO:0000313" key="2">
    <source>
        <dbReference type="EMBL" id="KAK7260278.1"/>
    </source>
</evidence>
<comment type="caution">
    <text evidence="2">The sequence shown here is derived from an EMBL/GenBank/DDBJ whole genome shotgun (WGS) entry which is preliminary data.</text>
</comment>
<dbReference type="EMBL" id="JAYWIO010000005">
    <property type="protein sequence ID" value="KAK7260278.1"/>
    <property type="molecule type" value="Genomic_DNA"/>
</dbReference>
<gene>
    <name evidence="2" type="ORF">RIF29_26196</name>
</gene>
<evidence type="ECO:0000256" key="1">
    <source>
        <dbReference type="SAM" id="MobiDB-lite"/>
    </source>
</evidence>
<name>A0AAN9END1_CROPI</name>
<dbReference type="InterPro" id="IPR039349">
    <property type="entry name" value="PRIN2"/>
</dbReference>
<dbReference type="PANTHER" id="PTHR35987:SF2">
    <property type="entry name" value="PROTEIN PLASTID REDOX INSENSITIVE 2, CHLOROPLASTIC"/>
    <property type="match status" value="1"/>
</dbReference>
<protein>
    <submittedName>
        <fullName evidence="2">Uncharacterized protein</fullName>
    </submittedName>
</protein>
<feature type="compositionally biased region" description="Polar residues" evidence="1">
    <location>
        <begin position="45"/>
        <end position="54"/>
    </location>
</feature>
<dbReference type="Proteomes" id="UP001372338">
    <property type="component" value="Unassembled WGS sequence"/>
</dbReference>
<sequence>MVRTPATTFSPPTLRPCTTFTPISLPLSFSTHKPNTLKPKPNLQKLHSSFPSSQNEKKLSTLPLRQRQLIITKAASEYKFPDPIPEFADAEIEKFKTHLLKRLSKKDIYGESVEEVVGICTEIFSTFLHSEYGGPGTLLVNPFVDMADAVNDQGFPGGSQAARVAVKWAQEHVDKDWKEWTGGDSN</sequence>
<feature type="region of interest" description="Disordered" evidence="1">
    <location>
        <begin position="34"/>
        <end position="59"/>
    </location>
</feature>
<keyword evidence="3" id="KW-1185">Reference proteome</keyword>
<evidence type="ECO:0000313" key="3">
    <source>
        <dbReference type="Proteomes" id="UP001372338"/>
    </source>
</evidence>
<dbReference type="GO" id="GO:0010468">
    <property type="term" value="P:regulation of gene expression"/>
    <property type="evidence" value="ECO:0007669"/>
    <property type="project" value="InterPro"/>
</dbReference>
<dbReference type="PANTHER" id="PTHR35987">
    <property type="entry name" value="PROTEIN PLASTID REDOX INSENSITIVE 2, CHLOROPLASTIC-RELATED"/>
    <property type="match status" value="1"/>
</dbReference>
<reference evidence="2 3" key="1">
    <citation type="submission" date="2024-01" db="EMBL/GenBank/DDBJ databases">
        <title>The genomes of 5 underutilized Papilionoideae crops provide insights into root nodulation and disease resistanc.</title>
        <authorList>
            <person name="Yuan L."/>
        </authorList>
    </citation>
    <scope>NUCLEOTIDE SEQUENCE [LARGE SCALE GENOMIC DNA]</scope>
    <source>
        <strain evidence="2">ZHUSHIDOU_FW_LH</strain>
        <tissue evidence="2">Leaf</tissue>
    </source>
</reference>
<accession>A0AAN9END1</accession>
<proteinExistence type="predicted"/>
<organism evidence="2 3">
    <name type="scientific">Crotalaria pallida</name>
    <name type="common">Smooth rattlebox</name>
    <name type="synonym">Crotalaria striata</name>
    <dbReference type="NCBI Taxonomy" id="3830"/>
    <lineage>
        <taxon>Eukaryota</taxon>
        <taxon>Viridiplantae</taxon>
        <taxon>Streptophyta</taxon>
        <taxon>Embryophyta</taxon>
        <taxon>Tracheophyta</taxon>
        <taxon>Spermatophyta</taxon>
        <taxon>Magnoliopsida</taxon>
        <taxon>eudicotyledons</taxon>
        <taxon>Gunneridae</taxon>
        <taxon>Pentapetalae</taxon>
        <taxon>rosids</taxon>
        <taxon>fabids</taxon>
        <taxon>Fabales</taxon>
        <taxon>Fabaceae</taxon>
        <taxon>Papilionoideae</taxon>
        <taxon>50 kb inversion clade</taxon>
        <taxon>genistoids sensu lato</taxon>
        <taxon>core genistoids</taxon>
        <taxon>Crotalarieae</taxon>
        <taxon>Crotalaria</taxon>
    </lineage>
</organism>